<dbReference type="AlphaFoldDB" id="A0A7K0KH64"/>
<name>A0A7K0KH64_9BACT</name>
<keyword evidence="1" id="KW-0378">Hydrolase</keyword>
<organism evidence="1 2">
    <name type="scientific">Hallella mizrahii</name>
    <dbReference type="NCBI Taxonomy" id="2606637"/>
    <lineage>
        <taxon>Bacteria</taxon>
        <taxon>Pseudomonadati</taxon>
        <taxon>Bacteroidota</taxon>
        <taxon>Bacteroidia</taxon>
        <taxon>Bacteroidales</taxon>
        <taxon>Prevotellaceae</taxon>
        <taxon>Hallella</taxon>
    </lineage>
</organism>
<keyword evidence="1" id="KW-0255">Endonuclease</keyword>
<dbReference type="EMBL" id="VUNG01000021">
    <property type="protein sequence ID" value="MST84790.1"/>
    <property type="molecule type" value="Genomic_DNA"/>
</dbReference>
<keyword evidence="1" id="KW-0540">Nuclease</keyword>
<dbReference type="Proteomes" id="UP000438914">
    <property type="component" value="Unassembled WGS sequence"/>
</dbReference>
<evidence type="ECO:0000313" key="1">
    <source>
        <dbReference type="EMBL" id="MST84790.1"/>
    </source>
</evidence>
<reference evidence="1 2" key="1">
    <citation type="submission" date="2019-08" db="EMBL/GenBank/DDBJ databases">
        <title>In-depth cultivation of the pig gut microbiome towards novel bacterial diversity and tailored functional studies.</title>
        <authorList>
            <person name="Wylensek D."/>
            <person name="Hitch T.C.A."/>
            <person name="Clavel T."/>
        </authorList>
    </citation>
    <scope>NUCLEOTIDE SEQUENCE [LARGE SCALE GENOMIC DNA]</scope>
    <source>
        <strain evidence="1 2">LKV-178-WT-2A</strain>
    </source>
</reference>
<dbReference type="GO" id="GO:0004519">
    <property type="term" value="F:endonuclease activity"/>
    <property type="evidence" value="ECO:0007669"/>
    <property type="project" value="UniProtKB-KW"/>
</dbReference>
<gene>
    <name evidence="1" type="ORF">FYJ73_08945</name>
</gene>
<sequence>MKLIIEEHPYEKKYVHDILSEIDALGNADGYVSINYVGYFYSHAVRDCVFILPKVLLEDVGNEERVFGKYKPEEIIDLEKEGNPMTDEEKNFIYEFAVWIYRAITVYHNDKNTDSSIVYHQTILEVNKGQRHLSNTFLDIILSLIDFNRENQNFFFYILRNIHSGLNKINWTRTIAHSMAIVQKNVPIYINPVNKKRQINFDEELLIIFFSILNYINGHYGFDTSINCNFPLITGAKFKAYLNGLGVIRLRQIKYKYFSDKSLFLWELCFAFFDRAKKVVVETGQKDYLLVKNFNIVFEAMIDELIGEPRDTIPSGLKDQDDGKRIDHLYSYKGLMNYDEDKPVYYIGDSKYYKRNNPVGKNSVYKQFTYARNVIQWNLNLFMSDADDEEIANDKKNFGHIAKLRDDETEGYNIIPNFFISATMDKDLNYSRDGIDRTEKRRDRFTSSQFQNRLFDRDTLLVCHYDVNFLYVLALYAKDDSSEKRAWKEKVRKLFREEIQNVLKEKYTFYAMEAHPHIDGHKYLSEHFQNLLGKVYKPFDAHSTILSLALDSDEQFKQENSMLVEQLKEYFYVEECPLGSDPVAAIETAKMKNPTAKVMTADADQENILIIKAKDKPEARRFMVGFDKGDYELLNPPTLDLFKIKYVMPIFNEGVRDYYEVGGSSFGIKNKQPAVVFHFIAKHTIGRFHPLSNNRLEEYTVMSLSEIMDSI</sequence>
<dbReference type="RefSeq" id="WP_154534364.1">
    <property type="nucleotide sequence ID" value="NZ_VUNG01000021.1"/>
</dbReference>
<evidence type="ECO:0000313" key="2">
    <source>
        <dbReference type="Proteomes" id="UP000438914"/>
    </source>
</evidence>
<proteinExistence type="predicted"/>
<keyword evidence="2" id="KW-1185">Reference proteome</keyword>
<protein>
    <submittedName>
        <fullName evidence="1">Restriction endonuclease</fullName>
    </submittedName>
</protein>
<accession>A0A7K0KH64</accession>
<comment type="caution">
    <text evidence="1">The sequence shown here is derived from an EMBL/GenBank/DDBJ whole genome shotgun (WGS) entry which is preliminary data.</text>
</comment>